<dbReference type="EMBL" id="MH320550">
    <property type="protein sequence ID" value="AYO87999.1"/>
    <property type="molecule type" value="Genomic_DNA"/>
</dbReference>
<evidence type="ECO:0000313" key="6">
    <source>
        <dbReference type="EMBL" id="AYO88169.1"/>
    </source>
</evidence>
<evidence type="ECO:0000313" key="5">
    <source>
        <dbReference type="EMBL" id="AYO87999.1"/>
    </source>
</evidence>
<dbReference type="EMBL" id="MH320551">
    <property type="protein sequence ID" value="AYO88169.1"/>
    <property type="molecule type" value="Genomic_DNA"/>
</dbReference>
<evidence type="ECO:0000256" key="1">
    <source>
        <dbReference type="SAM" id="MobiDB-lite"/>
    </source>
</evidence>
<feature type="compositionally biased region" description="Basic residues" evidence="1">
    <location>
        <begin position="96"/>
        <end position="105"/>
    </location>
</feature>
<proteinExistence type="predicted"/>
<evidence type="ECO:0000313" key="3">
    <source>
        <dbReference type="EMBL" id="AYO87659.1"/>
    </source>
</evidence>
<feature type="region of interest" description="Disordered" evidence="1">
    <location>
        <begin position="1"/>
        <end position="34"/>
    </location>
</feature>
<evidence type="ECO:0000313" key="2">
    <source>
        <dbReference type="EMBL" id="AQY16597.1"/>
    </source>
</evidence>
<organismHost>
    <name type="scientific">Homo sapiens</name>
    <name type="common">Human</name>
    <dbReference type="NCBI Taxonomy" id="9606"/>
</organismHost>
<dbReference type="Proteomes" id="UP000317891">
    <property type="component" value="Segment"/>
</dbReference>
<accession>A0A1S7DM61</accession>
<evidence type="ECO:0000313" key="7">
    <source>
        <dbReference type="EMBL" id="AYO89047.1"/>
    </source>
</evidence>
<dbReference type="Proteomes" id="UP000320816">
    <property type="component" value="Segment"/>
</dbReference>
<feature type="compositionally biased region" description="Basic and acidic residues" evidence="1">
    <location>
        <begin position="15"/>
        <end position="27"/>
    </location>
</feature>
<sequence>MPGAGAALPSTPRASRADTTRVVEQRNDAATARAHAVRTTAATVAWPQQGPSRSYQRLSAFKHRDVRARLVRTRAGAFPALPRGSRGPSLSCAATRSRRPRPSSP</sequence>
<dbReference type="EMBL" id="MH320556">
    <property type="protein sequence ID" value="AYO89047.1"/>
    <property type="molecule type" value="Genomic_DNA"/>
</dbReference>
<protein>
    <submittedName>
        <fullName evidence="2">MC024.1</fullName>
    </submittedName>
</protein>
<organism evidence="2">
    <name type="scientific">Molluscum contagiosum virus subtype 2</name>
    <name type="common">MOCV</name>
    <name type="synonym">MCVII</name>
    <dbReference type="NCBI Taxonomy" id="10281"/>
    <lineage>
        <taxon>Viruses</taxon>
        <taxon>Varidnaviria</taxon>
        <taxon>Bamfordvirae</taxon>
        <taxon>Nucleocytoviricota</taxon>
        <taxon>Pokkesviricetes</taxon>
        <taxon>Chitovirales</taxon>
        <taxon>Poxviridae</taxon>
        <taxon>Chordopoxvirinae</taxon>
        <taxon>Molluscipoxvirus</taxon>
        <taxon>Molluscipoxvirus molluscum</taxon>
        <taxon>Molluscum contagiosum virus</taxon>
    </lineage>
</organism>
<dbReference type="Proteomes" id="UP000315637">
    <property type="component" value="Segment"/>
</dbReference>
<feature type="region of interest" description="Disordered" evidence="1">
    <location>
        <begin position="76"/>
        <end position="105"/>
    </location>
</feature>
<dbReference type="EMBL" id="MH320548">
    <property type="protein sequence ID" value="AYO87659.1"/>
    <property type="molecule type" value="Genomic_DNA"/>
</dbReference>
<dbReference type="Proteomes" id="UP000319755">
    <property type="component" value="Genome"/>
</dbReference>
<dbReference type="EMBL" id="KY040274">
    <property type="protein sequence ID" value="AQY16597.1"/>
    <property type="molecule type" value="Genomic_DNA"/>
</dbReference>
<gene>
    <name evidence="2" type="primary">MC024.1R</name>
</gene>
<reference evidence="3" key="2">
    <citation type="journal article" date="2018" name="Viruses">
        <title>New Insights into the Evolutionary and Genomic Landscape of Molluscum Contagiosum Virus (MCV) based on Nine MCV1 and Six MCV2 Complete Genome Sequences.</title>
        <authorList>
            <person name="Zorec T."/>
            <person name="Kutnjak D."/>
            <person name="Hosnjak L."/>
            <person name="Kusar B."/>
            <person name="Trcko K."/>
            <person name="Kocjan B."/>
            <person name="Li Y."/>
            <person name="Krizmaric M."/>
            <person name="Miljkovic J."/>
            <person name="Ravnikar M."/>
            <person name="Poljak M."/>
        </authorList>
    </citation>
    <scope>NUCLEOTIDE SEQUENCE [LARGE SCALE GENOMIC DNA]</scope>
    <source>
        <strain evidence="3">MCV2_MB98</strain>
        <strain evidence="4">MCV2_MC313</strain>
        <strain evidence="5">MCV2_MC316</strain>
        <strain evidence="6">MCV2_MC332</strain>
        <strain evidence="7">MCV2_MC515</strain>
    </source>
</reference>
<dbReference type="EMBL" id="MH320549">
    <property type="protein sequence ID" value="AYO87829.1"/>
    <property type="molecule type" value="Genomic_DNA"/>
</dbReference>
<reference evidence="3" key="3">
    <citation type="submission" date="2018-05" db="EMBL/GenBank/DDBJ databases">
        <authorList>
            <person name="Zorec T.M."/>
            <person name="Hosnjak L."/>
            <person name="Kutnjak D."/>
            <person name="Kusar B."/>
            <person name="Trcko K."/>
            <person name="Kocjan B.J."/>
            <person name="Li Y."/>
            <person name="Krizmaric M."/>
            <person name="Miljkovic J."/>
            <person name="Ravnikar M."/>
            <person name="Poljak M."/>
        </authorList>
    </citation>
    <scope>NUCLEOTIDE SEQUENCE</scope>
    <source>
        <strain evidence="3">MCV2_MB98</strain>
        <strain evidence="4">MCV2_MC313</strain>
        <strain evidence="5">MCV2_MC316</strain>
        <strain evidence="6">MCV2_MC332</strain>
        <strain evidence="7">MCV2_MC515</strain>
    </source>
</reference>
<reference evidence="2" key="1">
    <citation type="journal article" date="2017" name="J. Gen. Virol.">
        <title>Recombination events and variability among full-length genomes of co-circulating molluscum contagiosum virus subtypes 1 and 2.</title>
        <authorList>
            <person name="Lopez-Bueno A."/>
            <person name="Parras-Molto M."/>
            <person name="Lopez-Barrantes O."/>
            <person name="Belda S."/>
            <person name="Alejo A."/>
        </authorList>
    </citation>
    <scope>NUCLEOTIDE SEQUENCE</scope>
    <source>
        <strain evidence="2">Madrid 2016_1</strain>
    </source>
</reference>
<evidence type="ECO:0000313" key="4">
    <source>
        <dbReference type="EMBL" id="AYO87829.1"/>
    </source>
</evidence>
<dbReference type="Proteomes" id="UP000317568">
    <property type="component" value="Genome"/>
</dbReference>
<name>A0A1S7DM61_MCV2</name>
<dbReference type="Proteomes" id="UP000320664">
    <property type="component" value="Segment"/>
</dbReference>